<evidence type="ECO:0000313" key="2">
    <source>
        <dbReference type="Proteomes" id="UP000214588"/>
    </source>
</evidence>
<gene>
    <name evidence="1" type="ORF">CDO51_06985</name>
</gene>
<proteinExistence type="predicted"/>
<dbReference type="AlphaFoldDB" id="A0A226BZZ9"/>
<evidence type="ECO:0000313" key="1">
    <source>
        <dbReference type="EMBL" id="OWZ83690.1"/>
    </source>
</evidence>
<dbReference type="EMBL" id="NIQC01000013">
    <property type="protein sequence ID" value="OWZ83690.1"/>
    <property type="molecule type" value="Genomic_DNA"/>
</dbReference>
<keyword evidence="2" id="KW-1185">Reference proteome</keyword>
<protein>
    <submittedName>
        <fullName evidence="1">Uncharacterized protein</fullName>
    </submittedName>
</protein>
<comment type="caution">
    <text evidence="1">The sequence shown here is derived from an EMBL/GenBank/DDBJ whole genome shotgun (WGS) entry which is preliminary data.</text>
</comment>
<accession>A0A226BZZ9</accession>
<name>A0A226BZZ9_9FIRM</name>
<organism evidence="1 2">
    <name type="scientific">Natranaerobius trueperi</name>
    <dbReference type="NCBI Taxonomy" id="759412"/>
    <lineage>
        <taxon>Bacteria</taxon>
        <taxon>Bacillati</taxon>
        <taxon>Bacillota</taxon>
        <taxon>Clostridia</taxon>
        <taxon>Natranaerobiales</taxon>
        <taxon>Natranaerobiaceae</taxon>
        <taxon>Natranaerobius</taxon>
    </lineage>
</organism>
<sequence>MKKNQRDISSIKYVCKGYDGKRYTSSFTRSLWRRCFIYINLWNNR</sequence>
<reference evidence="1 2" key="1">
    <citation type="submission" date="2017-06" db="EMBL/GenBank/DDBJ databases">
        <title>Draft Genome Sequence of Natranaerobius trueperi halophilic, alkalithermophilic bacteria from soda lakes.</title>
        <authorList>
            <person name="Zhao B."/>
        </authorList>
    </citation>
    <scope>NUCLEOTIDE SEQUENCE [LARGE SCALE GENOMIC DNA]</scope>
    <source>
        <strain evidence="1 2">DSM 18760</strain>
    </source>
</reference>
<dbReference type="Proteomes" id="UP000214588">
    <property type="component" value="Unassembled WGS sequence"/>
</dbReference>